<name>A0ABY3ZVZ8_9RHOB</name>
<feature type="transmembrane region" description="Helical" evidence="6">
    <location>
        <begin position="12"/>
        <end position="32"/>
    </location>
</feature>
<dbReference type="EMBL" id="CP085147">
    <property type="protein sequence ID" value="UOA16928.1"/>
    <property type="molecule type" value="Genomic_DNA"/>
</dbReference>
<keyword evidence="2" id="KW-1003">Cell membrane</keyword>
<keyword evidence="4 6" id="KW-1133">Transmembrane helix</keyword>
<evidence type="ECO:0000256" key="3">
    <source>
        <dbReference type="ARBA" id="ARBA00022692"/>
    </source>
</evidence>
<evidence type="ECO:0000256" key="2">
    <source>
        <dbReference type="ARBA" id="ARBA00022475"/>
    </source>
</evidence>
<dbReference type="InterPro" id="IPR001851">
    <property type="entry name" value="ABC_transp_permease"/>
</dbReference>
<reference evidence="8" key="1">
    <citation type="journal article" date="2022" name="Microorganisms">
        <title>Beyond the ABCs#Discovery of Three New Plasmid Types in Rhodobacterales (RepQ, RepY, RepW).</title>
        <authorList>
            <person name="Freese H.M."/>
            <person name="Ringel V."/>
            <person name="Overmann J."/>
            <person name="Petersen J."/>
        </authorList>
    </citation>
    <scope>NUCLEOTIDE SEQUENCE [LARGE SCALE GENOMIC DNA]</scope>
    <source>
        <strain evidence="8">DSM 109990</strain>
        <plasmid evidence="8">pDSM109990_c</plasmid>
    </source>
</reference>
<keyword evidence="8" id="KW-1185">Reference proteome</keyword>
<feature type="transmembrane region" description="Helical" evidence="6">
    <location>
        <begin position="109"/>
        <end position="133"/>
    </location>
</feature>
<feature type="transmembrane region" description="Helical" evidence="6">
    <location>
        <begin position="226"/>
        <end position="247"/>
    </location>
</feature>
<accession>A0ABY3ZVZ8</accession>
<proteinExistence type="predicted"/>
<comment type="subcellular location">
    <subcellularLocation>
        <location evidence="1">Cell membrane</location>
        <topology evidence="1">Multi-pass membrane protein</topology>
    </subcellularLocation>
</comment>
<keyword evidence="5 6" id="KW-0472">Membrane</keyword>
<feature type="transmembrane region" description="Helical" evidence="6">
    <location>
        <begin position="259"/>
        <end position="288"/>
    </location>
</feature>
<organism evidence="7 8">
    <name type="scientific">Sulfitobacter dubius</name>
    <dbReference type="NCBI Taxonomy" id="218673"/>
    <lineage>
        <taxon>Bacteria</taxon>
        <taxon>Pseudomonadati</taxon>
        <taxon>Pseudomonadota</taxon>
        <taxon>Alphaproteobacteria</taxon>
        <taxon>Rhodobacterales</taxon>
        <taxon>Roseobacteraceae</taxon>
        <taxon>Sulfitobacter</taxon>
    </lineage>
</organism>
<dbReference type="PANTHER" id="PTHR30482:SF10">
    <property type="entry name" value="HIGH-AFFINITY BRANCHED-CHAIN AMINO ACID TRANSPORT PROTEIN BRAE"/>
    <property type="match status" value="1"/>
</dbReference>
<evidence type="ECO:0008006" key="9">
    <source>
        <dbReference type="Google" id="ProtNLM"/>
    </source>
</evidence>
<sequence length="357" mass="37799">MSSMTKSTYQDFVHRHFAFLFISACLLSAVALSHLFGSIMVQRVVTEAMIRIVIVVGIYIFTGNSGIISFGSVTFMAIAAYATGWQTCCEILKPITMSGLPPILRDHSYPVYVSAATSVGLAALVAFITGLILMRLGGLAASISTLAILFILNVGYSNWETVTMGTASMVGLPTYITPWIALAAALVAILFAWLFQNSARGVLLRASRADEVAAAACGVSLYWSRLIAFTLSGAVMGLAGVLSAHFLGTVSINSYFLKLTFLALAMLVVGGMKSLSGAVVGVVVVSTIVDVFRRLEAGVSLGEATVSLPAGTQELVLAGVMIIILMFRKDGLMGGKEFRLPRDSAMTAGHSLNKEED</sequence>
<dbReference type="PANTHER" id="PTHR30482">
    <property type="entry name" value="HIGH-AFFINITY BRANCHED-CHAIN AMINO ACID TRANSPORT SYSTEM PERMEASE"/>
    <property type="match status" value="1"/>
</dbReference>
<evidence type="ECO:0000256" key="1">
    <source>
        <dbReference type="ARBA" id="ARBA00004651"/>
    </source>
</evidence>
<keyword evidence="3 6" id="KW-0812">Transmembrane</keyword>
<dbReference type="Pfam" id="PF02653">
    <property type="entry name" value="BPD_transp_2"/>
    <property type="match status" value="1"/>
</dbReference>
<geneLocation type="plasmid" evidence="7 8">
    <name>pDSM109990_c</name>
</geneLocation>
<dbReference type="InterPro" id="IPR043428">
    <property type="entry name" value="LivM-like"/>
</dbReference>
<feature type="transmembrane region" description="Helical" evidence="6">
    <location>
        <begin position="176"/>
        <end position="195"/>
    </location>
</feature>
<evidence type="ECO:0000256" key="4">
    <source>
        <dbReference type="ARBA" id="ARBA00022989"/>
    </source>
</evidence>
<evidence type="ECO:0000313" key="7">
    <source>
        <dbReference type="EMBL" id="UOA16928.1"/>
    </source>
</evidence>
<evidence type="ECO:0000256" key="6">
    <source>
        <dbReference type="SAM" id="Phobius"/>
    </source>
</evidence>
<evidence type="ECO:0000256" key="5">
    <source>
        <dbReference type="ARBA" id="ARBA00023136"/>
    </source>
</evidence>
<dbReference type="Proteomes" id="UP000831019">
    <property type="component" value="Plasmid pDSM109990_c"/>
</dbReference>
<feature type="transmembrane region" description="Helical" evidence="6">
    <location>
        <begin position="139"/>
        <end position="156"/>
    </location>
</feature>
<evidence type="ECO:0000313" key="8">
    <source>
        <dbReference type="Proteomes" id="UP000831019"/>
    </source>
</evidence>
<keyword evidence="7" id="KW-0614">Plasmid</keyword>
<dbReference type="CDD" id="cd06581">
    <property type="entry name" value="TM_PBP1_LivM_like"/>
    <property type="match status" value="1"/>
</dbReference>
<gene>
    <name evidence="7" type="ORF">DSM109990_03815</name>
</gene>
<feature type="transmembrane region" description="Helical" evidence="6">
    <location>
        <begin position="44"/>
        <end position="61"/>
    </location>
</feature>
<protein>
    <recommendedName>
        <fullName evidence="9">Branched-chain amino acid ABC transporter permease</fullName>
    </recommendedName>
</protein>